<dbReference type="Proteomes" id="UP000604046">
    <property type="component" value="Unassembled WGS sequence"/>
</dbReference>
<accession>A0A812KTD1</accession>
<protein>
    <submittedName>
        <fullName evidence="3">YPL264C protein</fullName>
    </submittedName>
</protein>
<evidence type="ECO:0000313" key="4">
    <source>
        <dbReference type="Proteomes" id="UP000604046"/>
    </source>
</evidence>
<feature type="transmembrane region" description="Helical" evidence="2">
    <location>
        <begin position="289"/>
        <end position="307"/>
    </location>
</feature>
<dbReference type="EMBL" id="CAJNDS010000713">
    <property type="protein sequence ID" value="CAE7229814.1"/>
    <property type="molecule type" value="Genomic_DNA"/>
</dbReference>
<dbReference type="InterPro" id="IPR037185">
    <property type="entry name" value="EmrE-like"/>
</dbReference>
<dbReference type="OrthoDB" id="428084at2759"/>
<feature type="transmembrane region" description="Helical" evidence="2">
    <location>
        <begin position="80"/>
        <end position="100"/>
    </location>
</feature>
<organism evidence="3 4">
    <name type="scientific">Symbiodinium natans</name>
    <dbReference type="NCBI Taxonomy" id="878477"/>
    <lineage>
        <taxon>Eukaryota</taxon>
        <taxon>Sar</taxon>
        <taxon>Alveolata</taxon>
        <taxon>Dinophyceae</taxon>
        <taxon>Suessiales</taxon>
        <taxon>Symbiodiniaceae</taxon>
        <taxon>Symbiodinium</taxon>
    </lineage>
</organism>
<feature type="transmembrane region" description="Helical" evidence="2">
    <location>
        <begin position="106"/>
        <end position="125"/>
    </location>
</feature>
<keyword evidence="4" id="KW-1185">Reference proteome</keyword>
<proteinExistence type="predicted"/>
<keyword evidence="2" id="KW-1133">Transmembrane helix</keyword>
<evidence type="ECO:0000256" key="1">
    <source>
        <dbReference type="SAM" id="MobiDB-lite"/>
    </source>
</evidence>
<feature type="transmembrane region" description="Helical" evidence="2">
    <location>
        <begin position="162"/>
        <end position="180"/>
    </location>
</feature>
<feature type="compositionally biased region" description="Basic and acidic residues" evidence="1">
    <location>
        <begin position="330"/>
        <end position="346"/>
    </location>
</feature>
<reference evidence="3" key="1">
    <citation type="submission" date="2021-02" db="EMBL/GenBank/DDBJ databases">
        <authorList>
            <person name="Dougan E. K."/>
            <person name="Rhodes N."/>
            <person name="Thang M."/>
            <person name="Chan C."/>
        </authorList>
    </citation>
    <scope>NUCLEOTIDE SEQUENCE</scope>
</reference>
<dbReference type="GO" id="GO:0016020">
    <property type="term" value="C:membrane"/>
    <property type="evidence" value="ECO:0007669"/>
    <property type="project" value="TreeGrafter"/>
</dbReference>
<keyword evidence="2" id="KW-0472">Membrane</keyword>
<dbReference type="PANTHER" id="PTHR22911">
    <property type="entry name" value="ACYL-MALONYL CONDENSING ENZYME-RELATED"/>
    <property type="match status" value="1"/>
</dbReference>
<dbReference type="AlphaFoldDB" id="A0A812KTD1"/>
<evidence type="ECO:0000313" key="3">
    <source>
        <dbReference type="EMBL" id="CAE7229814.1"/>
    </source>
</evidence>
<comment type="caution">
    <text evidence="3">The sequence shown here is derived from an EMBL/GenBank/DDBJ whole genome shotgun (WGS) entry which is preliminary data.</text>
</comment>
<feature type="region of interest" description="Disordered" evidence="1">
    <location>
        <begin position="312"/>
        <end position="346"/>
    </location>
</feature>
<sequence>MAPSKHEALWGMLATAGGSLTFVALVVLTEWLEHQEWPAFAMLGSAGFIHGLALLVYLLLPKIRKRAQWPSSLSMKIWTFARGFASIFALACTVLATFFGCPAGDTMALSSTNVFASAVAGWLLFGEAFGRLRVAALLATGFGAVLVSKPEFIFTTVKEQPYLGYLFAAVSGLGLCGMVVCCRKLGKEVSPLISTLSASLQRGAILLLLAALPMWETDLGSTIDKLSHHPGWAVLWVLILTVLIASQTTLLSVGFALAPTGVSGVIVTCCDILFGYIGQIAVFGILPDAVTLAGVVLLLGSVLMITMETAKTHPPPEVAGDTGTSSSQPEKNEAPPVDKEGQPPAL</sequence>
<feature type="transmembrane region" description="Helical" evidence="2">
    <location>
        <begin position="9"/>
        <end position="28"/>
    </location>
</feature>
<feature type="transmembrane region" description="Helical" evidence="2">
    <location>
        <begin position="132"/>
        <end position="150"/>
    </location>
</feature>
<gene>
    <name evidence="3" type="primary">YPL264C</name>
    <name evidence="3" type="ORF">SNAT2548_LOCUS9281</name>
</gene>
<feature type="transmembrane region" description="Helical" evidence="2">
    <location>
        <begin position="192"/>
        <end position="215"/>
    </location>
</feature>
<evidence type="ECO:0000256" key="2">
    <source>
        <dbReference type="SAM" id="Phobius"/>
    </source>
</evidence>
<keyword evidence="2" id="KW-0812">Transmembrane</keyword>
<name>A0A812KTD1_9DINO</name>
<feature type="transmembrane region" description="Helical" evidence="2">
    <location>
        <begin position="40"/>
        <end position="60"/>
    </location>
</feature>
<feature type="transmembrane region" description="Helical" evidence="2">
    <location>
        <begin position="235"/>
        <end position="258"/>
    </location>
</feature>
<dbReference type="SUPFAM" id="SSF103481">
    <property type="entry name" value="Multidrug resistance efflux transporter EmrE"/>
    <property type="match status" value="1"/>
</dbReference>